<evidence type="ECO:0000256" key="5">
    <source>
        <dbReference type="ARBA" id="ARBA00023163"/>
    </source>
</evidence>
<evidence type="ECO:0000256" key="9">
    <source>
        <dbReference type="SAM" id="MobiDB-lite"/>
    </source>
</evidence>
<evidence type="ECO:0000256" key="2">
    <source>
        <dbReference type="ARBA" id="ARBA00006728"/>
    </source>
</evidence>
<keyword evidence="5 8" id="KW-0804">Transcription</keyword>
<dbReference type="EMBL" id="JBBPBK010000008">
    <property type="protein sequence ID" value="KAK9279377.1"/>
    <property type="molecule type" value="Genomic_DNA"/>
</dbReference>
<comment type="caution">
    <text evidence="11">The sequence shown here is derived from an EMBL/GenBank/DDBJ whole genome shotgun (WGS) entry which is preliminary data.</text>
</comment>
<comment type="subunit">
    <text evidence="8">Homodimers and heterodimers.</text>
</comment>
<evidence type="ECO:0000313" key="12">
    <source>
        <dbReference type="Proteomes" id="UP001415857"/>
    </source>
</evidence>
<accession>A0AAP0RLX8</accession>
<feature type="compositionally biased region" description="Polar residues" evidence="9">
    <location>
        <begin position="86"/>
        <end position="98"/>
    </location>
</feature>
<reference evidence="11 12" key="1">
    <citation type="journal article" date="2024" name="Plant J.">
        <title>Genome sequences and population genomics reveal climatic adaptation and genomic divergence between two closely related sweetgum species.</title>
        <authorList>
            <person name="Xu W.Q."/>
            <person name="Ren C.Q."/>
            <person name="Zhang X.Y."/>
            <person name="Comes H.P."/>
            <person name="Liu X.H."/>
            <person name="Li Y.G."/>
            <person name="Kettle C.J."/>
            <person name="Jalonen R."/>
            <person name="Gaisberger H."/>
            <person name="Ma Y.Z."/>
            <person name="Qiu Y.X."/>
        </authorList>
    </citation>
    <scope>NUCLEOTIDE SEQUENCE [LARGE SCALE GENOMIC DNA]</scope>
    <source>
        <strain evidence="11">Hangzhou</strain>
    </source>
</reference>
<organism evidence="11 12">
    <name type="scientific">Liquidambar formosana</name>
    <name type="common">Formosan gum</name>
    <dbReference type="NCBI Taxonomy" id="63359"/>
    <lineage>
        <taxon>Eukaryota</taxon>
        <taxon>Viridiplantae</taxon>
        <taxon>Streptophyta</taxon>
        <taxon>Embryophyta</taxon>
        <taxon>Tracheophyta</taxon>
        <taxon>Spermatophyta</taxon>
        <taxon>Magnoliopsida</taxon>
        <taxon>eudicotyledons</taxon>
        <taxon>Gunneridae</taxon>
        <taxon>Pentapetalae</taxon>
        <taxon>Saxifragales</taxon>
        <taxon>Altingiaceae</taxon>
        <taxon>Liquidambar</taxon>
    </lineage>
</organism>
<comment type="subcellular location">
    <subcellularLocation>
        <location evidence="1 8">Nucleus</location>
    </subcellularLocation>
</comment>
<evidence type="ECO:0000256" key="6">
    <source>
        <dbReference type="ARBA" id="ARBA00023242"/>
    </source>
</evidence>
<dbReference type="Gene3D" id="3.10.20.90">
    <property type="entry name" value="Phosphatidylinositol 3-kinase Catalytic Subunit, Chain A, domain 1"/>
    <property type="match status" value="1"/>
</dbReference>
<dbReference type="InterPro" id="IPR003311">
    <property type="entry name" value="AUX_IAA"/>
</dbReference>
<dbReference type="GO" id="GO:0005634">
    <property type="term" value="C:nucleus"/>
    <property type="evidence" value="ECO:0007669"/>
    <property type="project" value="UniProtKB-SubCell"/>
</dbReference>
<keyword evidence="4 8" id="KW-0805">Transcription regulation</keyword>
<dbReference type="GO" id="GO:0006355">
    <property type="term" value="P:regulation of DNA-templated transcription"/>
    <property type="evidence" value="ECO:0007669"/>
    <property type="project" value="InterPro"/>
</dbReference>
<dbReference type="SUPFAM" id="SSF54277">
    <property type="entry name" value="CAD &amp; PB1 domains"/>
    <property type="match status" value="1"/>
</dbReference>
<evidence type="ECO:0000259" key="10">
    <source>
        <dbReference type="PROSITE" id="PS51745"/>
    </source>
</evidence>
<protein>
    <recommendedName>
        <fullName evidence="8">Auxin-responsive protein</fullName>
    </recommendedName>
</protein>
<keyword evidence="12" id="KW-1185">Reference proteome</keyword>
<evidence type="ECO:0000256" key="7">
    <source>
        <dbReference type="ARBA" id="ARBA00023294"/>
    </source>
</evidence>
<dbReference type="Pfam" id="PF02309">
    <property type="entry name" value="AUX_IAA"/>
    <property type="match status" value="1"/>
</dbReference>
<gene>
    <name evidence="11" type="ORF">L1049_013056</name>
</gene>
<evidence type="ECO:0000256" key="8">
    <source>
        <dbReference type="RuleBase" id="RU004549"/>
    </source>
</evidence>
<comment type="similarity">
    <text evidence="2 8">Belongs to the Aux/IAA family.</text>
</comment>
<evidence type="ECO:0000256" key="4">
    <source>
        <dbReference type="ARBA" id="ARBA00023015"/>
    </source>
</evidence>
<dbReference type="PANTHER" id="PTHR31734:SF44">
    <property type="entry name" value="AUXIN-RESPONSIVE PROTEIN"/>
    <property type="match status" value="1"/>
</dbReference>
<proteinExistence type="inferred from homology"/>
<comment type="function">
    <text evidence="8">Aux/IAA proteins are short-lived transcriptional factors that function as repressors of early auxin response genes at low auxin concentrations.</text>
</comment>
<keyword evidence="7 8" id="KW-0927">Auxin signaling pathway</keyword>
<dbReference type="PROSITE" id="PS51745">
    <property type="entry name" value="PB1"/>
    <property type="match status" value="1"/>
</dbReference>
<evidence type="ECO:0000256" key="3">
    <source>
        <dbReference type="ARBA" id="ARBA00022491"/>
    </source>
</evidence>
<feature type="region of interest" description="Disordered" evidence="9">
    <location>
        <begin position="76"/>
        <end position="102"/>
    </location>
</feature>
<evidence type="ECO:0000313" key="11">
    <source>
        <dbReference type="EMBL" id="KAK9279377.1"/>
    </source>
</evidence>
<name>A0AAP0RLX8_LIQFO</name>
<feature type="domain" description="PB1" evidence="10">
    <location>
        <begin position="144"/>
        <end position="226"/>
    </location>
</feature>
<keyword evidence="6 8" id="KW-0539">Nucleus</keyword>
<dbReference type="PANTHER" id="PTHR31734">
    <property type="entry name" value="AUXIN-RESPONSIVE PROTEIN IAA17"/>
    <property type="match status" value="1"/>
</dbReference>
<dbReference type="Proteomes" id="UP001415857">
    <property type="component" value="Unassembled WGS sequence"/>
</dbReference>
<dbReference type="AlphaFoldDB" id="A0AAP0RLX8"/>
<evidence type="ECO:0000256" key="1">
    <source>
        <dbReference type="ARBA" id="ARBA00004123"/>
    </source>
</evidence>
<dbReference type="InterPro" id="IPR033389">
    <property type="entry name" value="AUX/IAA_dom"/>
</dbReference>
<keyword evidence="3 8" id="KW-0678">Repressor</keyword>
<dbReference type="InterPro" id="IPR053793">
    <property type="entry name" value="PB1-like"/>
</dbReference>
<sequence length="228" mass="25803">MELHLGLALPTDHTPLKGFDLNNHGFDPKEAVGLEPWSHGCCLESKDDYVKNKRSFDAAFEKIGDTKQTLPLFVWNGQPDEEDDPTGQNKETSYNINKNDGEGNHVVGWPPIKSWRRKLLHQHQGGQTENIPMVAKNERGGSNAMYVKVKMEGVAIGRKIDLRLYHSYKMLTNTLISMFIKHQKGDKDGTHYTLAYQDKEGDWLLAGDVPWQSFIKSVQRLEVLKTGG</sequence>
<dbReference type="GO" id="GO:0009734">
    <property type="term" value="P:auxin-activated signaling pathway"/>
    <property type="evidence" value="ECO:0007669"/>
    <property type="project" value="UniProtKB-UniRule"/>
</dbReference>